<feature type="domain" description="Ribosomal RNA-processing protein 7 C-terminal" evidence="2">
    <location>
        <begin position="190"/>
        <end position="303"/>
    </location>
</feature>
<proteinExistence type="inferred from homology"/>
<dbReference type="Pfam" id="PF12923">
    <property type="entry name" value="RRP7"/>
    <property type="match status" value="1"/>
</dbReference>
<dbReference type="AlphaFoldDB" id="A0A0D8JX94"/>
<dbReference type="InParanoid" id="A0A0D8JX94"/>
<dbReference type="GO" id="GO:0000028">
    <property type="term" value="P:ribosomal small subunit assembly"/>
    <property type="evidence" value="ECO:0007669"/>
    <property type="project" value="TreeGrafter"/>
</dbReference>
<dbReference type="Gene3D" id="6.10.250.1770">
    <property type="match status" value="1"/>
</dbReference>
<evidence type="ECO:0000256" key="1">
    <source>
        <dbReference type="ARBA" id="ARBA00006110"/>
    </source>
</evidence>
<sequence length="358" mass="40733">MGREYPLSLSGFTVLPLELPPLPSLPKAATHFLYLQPHQPRIPDPDSSRSLFLVNVPITATEAHFKHFFGTQLCAGRVESVRFQDVQSTSSAPVVKPSAQLSKGKKRKRETVEELEQELKSIRLPKTWDRELQNPGAHAVVVFVDKPSMEASLKAAKKAAKSRTKIVWGQGIEDKLPPLGSQRYEHHNRLRYPPREELKRIANEYMLVFDRLEEARAREATTGAQVSDEDGFITVVKGPKHNPDREDELKALAEKQKEKNKGLEDFYRFQTREMRKEKQNELLKGFEEDKKKVEEMKKRRGKIRMGSNIYYLHASATRSLRISSTGVHKQQSKDNYIFAGIFLSVVLGDTCNCAGLPL</sequence>
<dbReference type="RefSeq" id="XP_012213957.1">
    <property type="nucleotide sequence ID" value="XM_012358534.1"/>
</dbReference>
<accession>A0A0D8JX94</accession>
<reference evidence="5" key="2">
    <citation type="journal article" date="2010" name="Genome Res.">
        <title>Population genomic sequencing of Coccidioides fungi reveals recent hybridization and transposon control.</title>
        <authorList>
            <person name="Neafsey D.E."/>
            <person name="Barker B.M."/>
            <person name="Sharpton T.J."/>
            <person name="Stajich J.E."/>
            <person name="Park D.J."/>
            <person name="Whiston E."/>
            <person name="Hung C.-Y."/>
            <person name="McMahan C."/>
            <person name="White J."/>
            <person name="Sykes S."/>
            <person name="Heiman D."/>
            <person name="Young S."/>
            <person name="Zeng Q."/>
            <person name="Abouelleil A."/>
            <person name="Aftuck L."/>
            <person name="Bessette D."/>
            <person name="Brown A."/>
            <person name="FitzGerald M."/>
            <person name="Lui A."/>
            <person name="Macdonald J.P."/>
            <person name="Priest M."/>
            <person name="Orbach M.J."/>
            <person name="Galgiani J.N."/>
            <person name="Kirkland T.N."/>
            <person name="Cole G.T."/>
            <person name="Birren B.W."/>
            <person name="Henn M.R."/>
            <person name="Taylor J.W."/>
            <person name="Rounsley S.D."/>
        </authorList>
    </citation>
    <scope>GENOME REANNOTATION</scope>
    <source>
        <strain evidence="5">RS</strain>
    </source>
</reference>
<dbReference type="KEGG" id="cim:CIMG_12014"/>
<dbReference type="GO" id="GO:0006364">
    <property type="term" value="P:rRNA processing"/>
    <property type="evidence" value="ECO:0007669"/>
    <property type="project" value="TreeGrafter"/>
</dbReference>
<dbReference type="OrthoDB" id="5390at2759"/>
<evidence type="ECO:0000313" key="5">
    <source>
        <dbReference type="Proteomes" id="UP000001261"/>
    </source>
</evidence>
<evidence type="ECO:0000259" key="2">
    <source>
        <dbReference type="Pfam" id="PF12923"/>
    </source>
</evidence>
<feature type="domain" description="Rrp7 RRM-like N-terminal" evidence="3">
    <location>
        <begin position="9"/>
        <end position="188"/>
    </location>
</feature>
<dbReference type="STRING" id="246410.A0A0D8JX94"/>
<gene>
    <name evidence="4" type="ORF">CIMG_12014</name>
</gene>
<dbReference type="Pfam" id="PF17799">
    <property type="entry name" value="RRM_Rrp7"/>
    <property type="match status" value="1"/>
</dbReference>
<reference evidence="5" key="1">
    <citation type="journal article" date="2009" name="Genome Res.">
        <title>Comparative genomic analyses of the human fungal pathogens Coccidioides and their relatives.</title>
        <authorList>
            <person name="Sharpton T.J."/>
            <person name="Stajich J.E."/>
            <person name="Rounsley S.D."/>
            <person name="Gardner M.J."/>
            <person name="Wortman J.R."/>
            <person name="Jordar V.S."/>
            <person name="Maiti R."/>
            <person name="Kodira C.D."/>
            <person name="Neafsey D.E."/>
            <person name="Zeng Q."/>
            <person name="Hung C.-Y."/>
            <person name="McMahan C."/>
            <person name="Muszewska A."/>
            <person name="Grynberg M."/>
            <person name="Mandel M.A."/>
            <person name="Kellner E.M."/>
            <person name="Barker B.M."/>
            <person name="Galgiani J.N."/>
            <person name="Orbach M.J."/>
            <person name="Kirkland T.N."/>
            <person name="Cole G.T."/>
            <person name="Henn M.R."/>
            <person name="Birren B.W."/>
            <person name="Taylor J.W."/>
        </authorList>
    </citation>
    <scope>NUCLEOTIDE SEQUENCE [LARGE SCALE GENOMIC DNA]</scope>
    <source>
        <strain evidence="5">RS</strain>
    </source>
</reference>
<dbReference type="InterPro" id="IPR040446">
    <property type="entry name" value="RRP7"/>
</dbReference>
<dbReference type="GO" id="GO:0032545">
    <property type="term" value="C:CURI complex"/>
    <property type="evidence" value="ECO:0007669"/>
    <property type="project" value="TreeGrafter"/>
</dbReference>
<dbReference type="OMA" id="GIHKWIA"/>
<dbReference type="EMBL" id="GG704913">
    <property type="protein sequence ID" value="KJF60898.1"/>
    <property type="molecule type" value="Genomic_DNA"/>
</dbReference>
<dbReference type="Proteomes" id="UP000001261">
    <property type="component" value="Unassembled WGS sequence"/>
</dbReference>
<evidence type="ECO:0000313" key="4">
    <source>
        <dbReference type="EMBL" id="KJF60898.1"/>
    </source>
</evidence>
<dbReference type="VEuPathDB" id="FungiDB:CIMG_12014"/>
<organism evidence="4 5">
    <name type="scientific">Coccidioides immitis (strain RS)</name>
    <name type="common">Valley fever fungus</name>
    <dbReference type="NCBI Taxonomy" id="246410"/>
    <lineage>
        <taxon>Eukaryota</taxon>
        <taxon>Fungi</taxon>
        <taxon>Dikarya</taxon>
        <taxon>Ascomycota</taxon>
        <taxon>Pezizomycotina</taxon>
        <taxon>Eurotiomycetes</taxon>
        <taxon>Eurotiomycetidae</taxon>
        <taxon>Onygenales</taxon>
        <taxon>Onygenaceae</taxon>
        <taxon>Coccidioides</taxon>
    </lineage>
</organism>
<protein>
    <submittedName>
        <fullName evidence="4">Meiotic recombination protein DMC1</fullName>
    </submittedName>
</protein>
<dbReference type="PANTHER" id="PTHR13191">
    <property type="entry name" value="RIBOSOMAL RNA PROCESSING PROTEIN 7-RELATED"/>
    <property type="match status" value="1"/>
</dbReference>
<keyword evidence="5" id="KW-1185">Reference proteome</keyword>
<dbReference type="GO" id="GO:0034456">
    <property type="term" value="C:UTP-C complex"/>
    <property type="evidence" value="ECO:0007669"/>
    <property type="project" value="TreeGrafter"/>
</dbReference>
<comment type="similarity">
    <text evidence="1">Belongs to the RRP7 family.</text>
</comment>
<dbReference type="InterPro" id="IPR040447">
    <property type="entry name" value="RRM_Rrp7"/>
</dbReference>
<dbReference type="CDD" id="cd12950">
    <property type="entry name" value="RRP7_Rrp7p"/>
    <property type="match status" value="1"/>
</dbReference>
<name>A0A0D8JX94_COCIM</name>
<dbReference type="PANTHER" id="PTHR13191:SF0">
    <property type="entry name" value="RIBOSOMAL RNA-PROCESSING PROTEIN 7 HOMOLOG A-RELATED"/>
    <property type="match status" value="1"/>
</dbReference>
<dbReference type="InterPro" id="IPR024326">
    <property type="entry name" value="RRP7_C"/>
</dbReference>
<dbReference type="GeneID" id="24163966"/>
<dbReference type="FunCoup" id="A0A0D8JX94">
    <property type="interactions" value="234"/>
</dbReference>
<evidence type="ECO:0000259" key="3">
    <source>
        <dbReference type="Pfam" id="PF17799"/>
    </source>
</evidence>